<evidence type="ECO:0000313" key="2">
    <source>
        <dbReference type="Proteomes" id="UP001152622"/>
    </source>
</evidence>
<dbReference type="EMBL" id="JAINUF010000011">
    <property type="protein sequence ID" value="KAJ8346397.1"/>
    <property type="molecule type" value="Genomic_DNA"/>
</dbReference>
<name>A0A9Q1EWJ7_SYNKA</name>
<dbReference type="Proteomes" id="UP001152622">
    <property type="component" value="Chromosome 11"/>
</dbReference>
<comment type="caution">
    <text evidence="1">The sequence shown here is derived from an EMBL/GenBank/DDBJ whole genome shotgun (WGS) entry which is preliminary data.</text>
</comment>
<organism evidence="1 2">
    <name type="scientific">Synaphobranchus kaupii</name>
    <name type="common">Kaup's arrowtooth eel</name>
    <dbReference type="NCBI Taxonomy" id="118154"/>
    <lineage>
        <taxon>Eukaryota</taxon>
        <taxon>Metazoa</taxon>
        <taxon>Chordata</taxon>
        <taxon>Craniata</taxon>
        <taxon>Vertebrata</taxon>
        <taxon>Euteleostomi</taxon>
        <taxon>Actinopterygii</taxon>
        <taxon>Neopterygii</taxon>
        <taxon>Teleostei</taxon>
        <taxon>Anguilliformes</taxon>
        <taxon>Synaphobranchidae</taxon>
        <taxon>Synaphobranchus</taxon>
    </lineage>
</organism>
<protein>
    <submittedName>
        <fullName evidence="1">Uncharacterized protein</fullName>
    </submittedName>
</protein>
<reference evidence="1" key="1">
    <citation type="journal article" date="2023" name="Science">
        <title>Genome structures resolve the early diversification of teleost fishes.</title>
        <authorList>
            <person name="Parey E."/>
            <person name="Louis A."/>
            <person name="Montfort J."/>
            <person name="Bouchez O."/>
            <person name="Roques C."/>
            <person name="Iampietro C."/>
            <person name="Lluch J."/>
            <person name="Castinel A."/>
            <person name="Donnadieu C."/>
            <person name="Desvignes T."/>
            <person name="Floi Bucao C."/>
            <person name="Jouanno E."/>
            <person name="Wen M."/>
            <person name="Mejri S."/>
            <person name="Dirks R."/>
            <person name="Jansen H."/>
            <person name="Henkel C."/>
            <person name="Chen W.J."/>
            <person name="Zahm M."/>
            <person name="Cabau C."/>
            <person name="Klopp C."/>
            <person name="Thompson A.W."/>
            <person name="Robinson-Rechavi M."/>
            <person name="Braasch I."/>
            <person name="Lecointre G."/>
            <person name="Bobe J."/>
            <person name="Postlethwait J.H."/>
            <person name="Berthelot C."/>
            <person name="Roest Crollius H."/>
            <person name="Guiguen Y."/>
        </authorList>
    </citation>
    <scope>NUCLEOTIDE SEQUENCE</scope>
    <source>
        <strain evidence="1">WJC10195</strain>
    </source>
</reference>
<proteinExistence type="predicted"/>
<accession>A0A9Q1EWJ7</accession>
<keyword evidence="2" id="KW-1185">Reference proteome</keyword>
<evidence type="ECO:0000313" key="1">
    <source>
        <dbReference type="EMBL" id="KAJ8346397.1"/>
    </source>
</evidence>
<sequence length="215" mass="23469">MRTSRLIKGNLLRSCSINVSTRRRYSGTGEWNPGSQAGDCRRPSRSVAVGCARTKDLSGLFISASVLRQSPSADVTGKNRRKLKGKTMLTMKTFKTIERVRSGNLRAKGLASPAGRAESWHTSLSGHLKHICEMKRLKLLHNGSRVANKTNAHQQINQRQPFAFLFTCRRVDVTRGRASGILGVRQGTAAGPPVPLLLGAPAQRTRVVSSSPPLF</sequence>
<gene>
    <name evidence="1" type="ORF">SKAU_G00277980</name>
</gene>
<dbReference type="AlphaFoldDB" id="A0A9Q1EWJ7"/>